<gene>
    <name evidence="2" type="ORF">EVAR_37736_1</name>
</gene>
<dbReference type="EMBL" id="BGZK01000601">
    <property type="protein sequence ID" value="GBP52350.1"/>
    <property type="molecule type" value="Genomic_DNA"/>
</dbReference>
<evidence type="ECO:0000256" key="1">
    <source>
        <dbReference type="SAM" id="MobiDB-lite"/>
    </source>
</evidence>
<reference evidence="2 3" key="1">
    <citation type="journal article" date="2019" name="Commun. Biol.">
        <title>The bagworm genome reveals a unique fibroin gene that provides high tensile strength.</title>
        <authorList>
            <person name="Kono N."/>
            <person name="Nakamura H."/>
            <person name="Ohtoshi R."/>
            <person name="Tomita M."/>
            <person name="Numata K."/>
            <person name="Arakawa K."/>
        </authorList>
    </citation>
    <scope>NUCLEOTIDE SEQUENCE [LARGE SCALE GENOMIC DNA]</scope>
</reference>
<evidence type="ECO:0000313" key="3">
    <source>
        <dbReference type="Proteomes" id="UP000299102"/>
    </source>
</evidence>
<name>A0A4C1WNB5_EUMVA</name>
<sequence length="136" mass="15422">MFVFGQAHEPHRQSERLKQSSPFDAVVMDRNIFSRSVRLLVYILHVKFFPRGVGSSHGERQQLQTNDLTRRQSTPTAGRGRTSGHPETADKVPTRSRFRQTTDFIRKGTDYRTISCTTQDCSSCHRAAIGVICRVG</sequence>
<dbReference type="AlphaFoldDB" id="A0A4C1WNB5"/>
<comment type="caution">
    <text evidence="2">The sequence shown here is derived from an EMBL/GenBank/DDBJ whole genome shotgun (WGS) entry which is preliminary data.</text>
</comment>
<protein>
    <submittedName>
        <fullName evidence="2">Uncharacterized protein</fullName>
    </submittedName>
</protein>
<feature type="region of interest" description="Disordered" evidence="1">
    <location>
        <begin position="53"/>
        <end position="95"/>
    </location>
</feature>
<organism evidence="2 3">
    <name type="scientific">Eumeta variegata</name>
    <name type="common">Bagworm moth</name>
    <name type="synonym">Eumeta japonica</name>
    <dbReference type="NCBI Taxonomy" id="151549"/>
    <lineage>
        <taxon>Eukaryota</taxon>
        <taxon>Metazoa</taxon>
        <taxon>Ecdysozoa</taxon>
        <taxon>Arthropoda</taxon>
        <taxon>Hexapoda</taxon>
        <taxon>Insecta</taxon>
        <taxon>Pterygota</taxon>
        <taxon>Neoptera</taxon>
        <taxon>Endopterygota</taxon>
        <taxon>Lepidoptera</taxon>
        <taxon>Glossata</taxon>
        <taxon>Ditrysia</taxon>
        <taxon>Tineoidea</taxon>
        <taxon>Psychidae</taxon>
        <taxon>Oiketicinae</taxon>
        <taxon>Eumeta</taxon>
    </lineage>
</organism>
<evidence type="ECO:0000313" key="2">
    <source>
        <dbReference type="EMBL" id="GBP52350.1"/>
    </source>
</evidence>
<proteinExistence type="predicted"/>
<dbReference type="Proteomes" id="UP000299102">
    <property type="component" value="Unassembled WGS sequence"/>
</dbReference>
<feature type="compositionally biased region" description="Polar residues" evidence="1">
    <location>
        <begin position="61"/>
        <end position="76"/>
    </location>
</feature>
<accession>A0A4C1WNB5</accession>
<keyword evidence="3" id="KW-1185">Reference proteome</keyword>